<dbReference type="GO" id="GO:0003700">
    <property type="term" value="F:DNA-binding transcription factor activity"/>
    <property type="evidence" value="ECO:0007669"/>
    <property type="project" value="InterPro"/>
</dbReference>
<name>A0A8S5LUF6_9VIRU</name>
<dbReference type="SUPFAM" id="SSF46785">
    <property type="entry name" value="Winged helix' DNA-binding domain"/>
    <property type="match status" value="1"/>
</dbReference>
<dbReference type="InterPro" id="IPR006199">
    <property type="entry name" value="LexA_DNA-bd_dom"/>
</dbReference>
<accession>A0A8S5LUF6</accession>
<protein>
    <submittedName>
        <fullName evidence="2">Z DNA-binding protein</fullName>
    </submittedName>
</protein>
<dbReference type="GO" id="GO:0003677">
    <property type="term" value="F:DNA binding"/>
    <property type="evidence" value="ECO:0007669"/>
    <property type="project" value="UniProtKB-KW"/>
</dbReference>
<dbReference type="Gene3D" id="1.10.10.10">
    <property type="entry name" value="Winged helix-like DNA-binding domain superfamily/Winged helix DNA-binding domain"/>
    <property type="match status" value="1"/>
</dbReference>
<sequence length="79" mass="9445">MKKGSYVMQLEKARDYLSKSEYLVLRTISEFKERYGYAPTVQELSQQCFLSKSYVYEILRKLEKYGFVRSRTKTVIVIE</sequence>
<evidence type="ECO:0000313" key="2">
    <source>
        <dbReference type="EMBL" id="DAD73644.1"/>
    </source>
</evidence>
<keyword evidence="2" id="KW-0238">DNA-binding</keyword>
<proteinExistence type="predicted"/>
<dbReference type="EMBL" id="BK014741">
    <property type="protein sequence ID" value="DAD73644.1"/>
    <property type="molecule type" value="Genomic_DNA"/>
</dbReference>
<feature type="domain" description="LexA repressor DNA-binding" evidence="1">
    <location>
        <begin position="17"/>
        <end position="70"/>
    </location>
</feature>
<reference evidence="2" key="1">
    <citation type="journal article" date="2021" name="Proc. Natl. Acad. Sci. U.S.A.">
        <title>A Catalog of Tens of Thousands of Viruses from Human Metagenomes Reveals Hidden Associations with Chronic Diseases.</title>
        <authorList>
            <person name="Tisza M.J."/>
            <person name="Buck C.B."/>
        </authorList>
    </citation>
    <scope>NUCLEOTIDE SEQUENCE</scope>
    <source>
        <strain evidence="2">Cthzn51</strain>
    </source>
</reference>
<evidence type="ECO:0000259" key="1">
    <source>
        <dbReference type="Pfam" id="PF01726"/>
    </source>
</evidence>
<organism evidence="2">
    <name type="scientific">Tectiviridae sp. cthzn51</name>
    <dbReference type="NCBI Taxonomy" id="2826821"/>
    <lineage>
        <taxon>Viruses</taxon>
        <taxon>Varidnaviria</taxon>
        <taxon>Bamfordvirae</taxon>
        <taxon>Preplasmiviricota</taxon>
        <taxon>Prepoliviricotina</taxon>
        <taxon>Tectiliviricetes</taxon>
        <taxon>Kalamavirales</taxon>
        <taxon>Tectiviridae</taxon>
    </lineage>
</organism>
<dbReference type="InterPro" id="IPR036388">
    <property type="entry name" value="WH-like_DNA-bd_sf"/>
</dbReference>
<dbReference type="Pfam" id="PF01726">
    <property type="entry name" value="LexA_DNA_bind"/>
    <property type="match status" value="1"/>
</dbReference>
<dbReference type="InterPro" id="IPR036390">
    <property type="entry name" value="WH_DNA-bd_sf"/>
</dbReference>